<reference evidence="1 2" key="1">
    <citation type="submission" date="2020-10" db="EMBL/GenBank/DDBJ databases">
        <title>Connecting structure to function with the recovery of over 1000 high-quality activated sludge metagenome-assembled genomes encoding full-length rRNA genes using long-read sequencing.</title>
        <authorList>
            <person name="Singleton C.M."/>
            <person name="Petriglieri F."/>
            <person name="Kristensen J.M."/>
            <person name="Kirkegaard R.H."/>
            <person name="Michaelsen T.Y."/>
            <person name="Andersen M.H."/>
            <person name="Karst S.M."/>
            <person name="Dueholm M.S."/>
            <person name="Nielsen P.H."/>
            <person name="Albertsen M."/>
        </authorList>
    </citation>
    <scope>NUCLEOTIDE SEQUENCE [LARGE SCALE GENOMIC DNA]</scope>
    <source>
        <strain evidence="1">EsbW_18-Q3-R4-48_BATAC.463</strain>
    </source>
</reference>
<dbReference type="Gene3D" id="3.40.50.300">
    <property type="entry name" value="P-loop containing nucleotide triphosphate hydrolases"/>
    <property type="match status" value="1"/>
</dbReference>
<dbReference type="SUPFAM" id="SSF52540">
    <property type="entry name" value="P-loop containing nucleoside triphosphate hydrolases"/>
    <property type="match status" value="1"/>
</dbReference>
<keyword evidence="1" id="KW-0547">Nucleotide-binding</keyword>
<evidence type="ECO:0000313" key="1">
    <source>
        <dbReference type="EMBL" id="MBK7413864.1"/>
    </source>
</evidence>
<keyword evidence="1" id="KW-0067">ATP-binding</keyword>
<proteinExistence type="predicted"/>
<sequence>MKLSTIHSFKGYESPNIFLFIHEKDSPEIVYTGLTRAKENIVVFIKKGSKYADFCQERLGNIETYLPSSTSNPQSD</sequence>
<dbReference type="EMBL" id="JADJMS010000003">
    <property type="protein sequence ID" value="MBK7413864.1"/>
    <property type="molecule type" value="Genomic_DNA"/>
</dbReference>
<dbReference type="AlphaFoldDB" id="A0A935JZP7"/>
<dbReference type="Proteomes" id="UP000739411">
    <property type="component" value="Unassembled WGS sequence"/>
</dbReference>
<comment type="caution">
    <text evidence="1">The sequence shown here is derived from an EMBL/GenBank/DDBJ whole genome shotgun (WGS) entry which is preliminary data.</text>
</comment>
<name>A0A935JZP7_9RHOO</name>
<protein>
    <submittedName>
        <fullName evidence="1">ATP-binding domain-containing protein</fullName>
    </submittedName>
</protein>
<dbReference type="GO" id="GO:0005524">
    <property type="term" value="F:ATP binding"/>
    <property type="evidence" value="ECO:0007669"/>
    <property type="project" value="UniProtKB-KW"/>
</dbReference>
<evidence type="ECO:0000313" key="2">
    <source>
        <dbReference type="Proteomes" id="UP000739411"/>
    </source>
</evidence>
<gene>
    <name evidence="1" type="ORF">IPJ38_00755</name>
</gene>
<dbReference type="InterPro" id="IPR027417">
    <property type="entry name" value="P-loop_NTPase"/>
</dbReference>
<organism evidence="1 2">
    <name type="scientific">Candidatus Dechloromonas phosphorivorans</name>
    <dbReference type="NCBI Taxonomy" id="2899244"/>
    <lineage>
        <taxon>Bacteria</taxon>
        <taxon>Pseudomonadati</taxon>
        <taxon>Pseudomonadota</taxon>
        <taxon>Betaproteobacteria</taxon>
        <taxon>Rhodocyclales</taxon>
        <taxon>Azonexaceae</taxon>
        <taxon>Dechloromonas</taxon>
    </lineage>
</organism>
<accession>A0A935JZP7</accession>